<reference evidence="3" key="1">
    <citation type="submission" date="2017-09" db="EMBL/GenBank/DDBJ databases">
        <authorList>
            <person name="Varghese N."/>
            <person name="Submissions S."/>
        </authorList>
    </citation>
    <scope>NUCLEOTIDE SEQUENCE [LARGE SCALE GENOMIC DNA]</scope>
    <source>
        <strain evidence="3">DSM 25885</strain>
    </source>
</reference>
<dbReference type="PANTHER" id="PTHR33376">
    <property type="match status" value="1"/>
</dbReference>
<gene>
    <name evidence="2" type="ORF">SAMN06265377_1871</name>
</gene>
<keyword evidence="1" id="KW-0732">Signal</keyword>
<evidence type="ECO:0000256" key="1">
    <source>
        <dbReference type="ARBA" id="ARBA00022729"/>
    </source>
</evidence>
<dbReference type="AlphaFoldDB" id="A0A285MS87"/>
<dbReference type="GO" id="GO:0055085">
    <property type="term" value="P:transmembrane transport"/>
    <property type="evidence" value="ECO:0007669"/>
    <property type="project" value="InterPro"/>
</dbReference>
<keyword evidence="2" id="KW-0675">Receptor</keyword>
<dbReference type="InterPro" id="IPR018389">
    <property type="entry name" value="DctP_fam"/>
</dbReference>
<dbReference type="GO" id="GO:0030288">
    <property type="term" value="C:outer membrane-bounded periplasmic space"/>
    <property type="evidence" value="ECO:0007669"/>
    <property type="project" value="InterPro"/>
</dbReference>
<proteinExistence type="predicted"/>
<evidence type="ECO:0000313" key="3">
    <source>
        <dbReference type="Proteomes" id="UP000219048"/>
    </source>
</evidence>
<dbReference type="EMBL" id="OBEH01000002">
    <property type="protein sequence ID" value="SNZ00054.1"/>
    <property type="molecule type" value="Genomic_DNA"/>
</dbReference>
<dbReference type="Pfam" id="PF03480">
    <property type="entry name" value="DctP"/>
    <property type="match status" value="1"/>
</dbReference>
<organism evidence="2 3">
    <name type="scientific">Flagellimonas pacifica</name>
    <dbReference type="NCBI Taxonomy" id="1247520"/>
    <lineage>
        <taxon>Bacteria</taxon>
        <taxon>Pseudomonadati</taxon>
        <taxon>Bacteroidota</taxon>
        <taxon>Flavobacteriia</taxon>
        <taxon>Flavobacteriales</taxon>
        <taxon>Flavobacteriaceae</taxon>
        <taxon>Flagellimonas</taxon>
    </lineage>
</organism>
<keyword evidence="3" id="KW-1185">Reference proteome</keyword>
<evidence type="ECO:0000313" key="2">
    <source>
        <dbReference type="EMBL" id="SNZ00054.1"/>
    </source>
</evidence>
<dbReference type="Gene3D" id="3.40.190.170">
    <property type="entry name" value="Bacterial extracellular solute-binding protein, family 7"/>
    <property type="match status" value="1"/>
</dbReference>
<dbReference type="InterPro" id="IPR004682">
    <property type="entry name" value="TRAP_DctP"/>
</dbReference>
<dbReference type="NCBIfam" id="TIGR00787">
    <property type="entry name" value="dctP"/>
    <property type="match status" value="1"/>
</dbReference>
<sequence length="326" mass="36920">MGKKAKYLFLTVFAFLLWGCNNIGTSKIIKLAHGLDVNHSVHKALVKMGEDLAQLSKGKLTVEIYPNQQLGTERQIMELLQIGSVDMTKVSAATLENFAPKTKVLGLPYLFRNREHSFKVFDGPIGQELLNDGKKYWLKGLGFYDAGSRSFYTKEKVVEHPDDLKGQKIRVMPSVTAMEMVRGFGGSPTPISWGELYTSLQQGVVDGAENNPPSFYLSKHYEICKYYSLNEHTFSPDVVIVGTQFWDQLTTEEQNWVQEAVNASVTYQRELWAMAEAEALEAIQKSGVKIIRPDKVPFSKRTDKLYEKYQSDKSLYSLIQQIRAVK</sequence>
<dbReference type="GO" id="GO:0030246">
    <property type="term" value="F:carbohydrate binding"/>
    <property type="evidence" value="ECO:0007669"/>
    <property type="project" value="TreeGrafter"/>
</dbReference>
<dbReference type="OrthoDB" id="9776801at2"/>
<dbReference type="PIRSF" id="PIRSF006470">
    <property type="entry name" value="DctB"/>
    <property type="match status" value="1"/>
</dbReference>
<dbReference type="PANTHER" id="PTHR33376:SF2">
    <property type="entry name" value="DICARBOXYLATE-BINDING PERIPLASMIC PROTEIN"/>
    <property type="match status" value="1"/>
</dbReference>
<dbReference type="InterPro" id="IPR038404">
    <property type="entry name" value="TRAP_DctP_sf"/>
</dbReference>
<dbReference type="CDD" id="cd13671">
    <property type="entry name" value="PBP2_TRAP_SBP_like_3"/>
    <property type="match status" value="1"/>
</dbReference>
<accession>A0A285MS87</accession>
<protein>
    <submittedName>
        <fullName evidence="2">Tripartite ATP-independent transporter solute receptor, DctP family</fullName>
    </submittedName>
</protein>
<name>A0A285MS87_9FLAO</name>
<dbReference type="Proteomes" id="UP000219048">
    <property type="component" value="Unassembled WGS sequence"/>
</dbReference>
<dbReference type="NCBIfam" id="NF037995">
    <property type="entry name" value="TRAP_S1"/>
    <property type="match status" value="1"/>
</dbReference>